<accession>A0A852ZFR9</accession>
<protein>
    <submittedName>
        <fullName evidence="1">Putative NAD(P)/FAD-binding protein YdhS</fullName>
    </submittedName>
</protein>
<keyword evidence="2" id="KW-1185">Reference proteome</keyword>
<gene>
    <name evidence="1" type="ORF">F4554_003801</name>
</gene>
<organism evidence="1 2">
    <name type="scientific">Actinopolymorpha rutila</name>
    <dbReference type="NCBI Taxonomy" id="446787"/>
    <lineage>
        <taxon>Bacteria</taxon>
        <taxon>Bacillati</taxon>
        <taxon>Actinomycetota</taxon>
        <taxon>Actinomycetes</taxon>
        <taxon>Propionibacteriales</taxon>
        <taxon>Actinopolymorphaceae</taxon>
        <taxon>Actinopolymorpha</taxon>
    </lineage>
</organism>
<dbReference type="Proteomes" id="UP000579605">
    <property type="component" value="Unassembled WGS sequence"/>
</dbReference>
<dbReference type="RefSeq" id="WP_238341341.1">
    <property type="nucleotide sequence ID" value="NZ_BAAARR010000009.1"/>
</dbReference>
<dbReference type="EMBL" id="JACBZH010000001">
    <property type="protein sequence ID" value="NYH91163.1"/>
    <property type="molecule type" value="Genomic_DNA"/>
</dbReference>
<comment type="caution">
    <text evidence="1">The sequence shown here is derived from an EMBL/GenBank/DDBJ whole genome shotgun (WGS) entry which is preliminary data.</text>
</comment>
<dbReference type="PANTHER" id="PTHR40254">
    <property type="entry name" value="BLR0577 PROTEIN"/>
    <property type="match status" value="1"/>
</dbReference>
<dbReference type="AlphaFoldDB" id="A0A852ZFR9"/>
<dbReference type="PANTHER" id="PTHR40254:SF1">
    <property type="entry name" value="BLR0577 PROTEIN"/>
    <property type="match status" value="1"/>
</dbReference>
<dbReference type="InterPro" id="IPR052189">
    <property type="entry name" value="L-asp_N-monooxygenase_NS-form"/>
</dbReference>
<reference evidence="1 2" key="1">
    <citation type="submission" date="2020-07" db="EMBL/GenBank/DDBJ databases">
        <title>Sequencing the genomes of 1000 actinobacteria strains.</title>
        <authorList>
            <person name="Klenk H.-P."/>
        </authorList>
    </citation>
    <scope>NUCLEOTIDE SEQUENCE [LARGE SCALE GENOMIC DNA]</scope>
    <source>
        <strain evidence="1 2">DSM 18448</strain>
    </source>
</reference>
<name>A0A852ZFR9_9ACTN</name>
<proteinExistence type="predicted"/>
<evidence type="ECO:0000313" key="2">
    <source>
        <dbReference type="Proteomes" id="UP000579605"/>
    </source>
</evidence>
<evidence type="ECO:0000313" key="1">
    <source>
        <dbReference type="EMBL" id="NYH91163.1"/>
    </source>
</evidence>
<sequence length="189" mass="20514">MNVLRPRLNEVWASLSVADQERFLRHLGRHWEIHRHRMAPAVAEELAELQASGALRVRAVGPDGRDPRLGQCSGQAATVSWGDGFGATVSCTGPGRLPAAADGLVRTLLDEGRARLGPHGLGLDVSPDGNVVRRDGQPIPRLWLVGPLRRGRFWETTAVPEIRAQARDLVTALACGPSERGRIPDLVPR</sequence>